<dbReference type="PANTHER" id="PTHR11895:SF176">
    <property type="entry name" value="AMIDASE AMID-RELATED"/>
    <property type="match status" value="1"/>
</dbReference>
<dbReference type="OrthoDB" id="9811471at2"/>
<sequence>MHEDLAYASVRHLRHLLKNSAIGPRELVSLFAERISAHNDVSKAYITDTSALAEREADALEGTEALFGGIPFASKDLFDVKGVPTTAGSRVFYDRIADRDSTCVARLRKAGAVSLGKLNAHEFAYGATGENPHFGTCANAYDPTRIAGGSSSGSAAALAFGLAAFTLGTDTGGSVRVPAAFCGQVGLKPTAGLVPTTGVVPYCWTLDHVGIMARTVTDAADILSVIAGFDAEDPGSVNVPEENYAAGLEEGVSGLRIGIPRAFFYERCDAEILSHVEAVKRFLEDEGAKLVPVTFPDMSQTRTVSLTIQMPEALSAHSTHLRDRGDLYGEDFRAGLAVGQCILAEQYIRAKRFIARYRQETSRIFKDVDLVLTPATPIIAPKLGQSHVMVDGVSEPTGNAVTRYSTFFNMTGNPAVSVPCGMHSEGLPVSVQLVGRYFEEALVLRASRAIERNDKFAIPLPDLRTLKKQ</sequence>
<dbReference type="Gene3D" id="3.90.1300.10">
    <property type="entry name" value="Amidase signature (AS) domain"/>
    <property type="match status" value="1"/>
</dbReference>
<dbReference type="InterPro" id="IPR000120">
    <property type="entry name" value="Amidase"/>
</dbReference>
<protein>
    <recommendedName>
        <fullName evidence="2">Indoleacetamide hydrolase</fullName>
    </recommendedName>
</protein>
<organism evidence="4 5">
    <name type="scientific">Roseibium hamelinense</name>
    <dbReference type="NCBI Taxonomy" id="150831"/>
    <lineage>
        <taxon>Bacteria</taxon>
        <taxon>Pseudomonadati</taxon>
        <taxon>Pseudomonadota</taxon>
        <taxon>Alphaproteobacteria</taxon>
        <taxon>Hyphomicrobiales</taxon>
        <taxon>Stappiaceae</taxon>
        <taxon>Roseibium</taxon>
    </lineage>
</organism>
<dbReference type="InterPro" id="IPR020556">
    <property type="entry name" value="Amidase_CS"/>
</dbReference>
<comment type="caution">
    <text evidence="4">The sequence shown here is derived from an EMBL/GenBank/DDBJ whole genome shotgun (WGS) entry which is preliminary data.</text>
</comment>
<dbReference type="GO" id="GO:0016740">
    <property type="term" value="F:transferase activity"/>
    <property type="evidence" value="ECO:0007669"/>
    <property type="project" value="UniProtKB-KW"/>
</dbReference>
<reference evidence="4 5" key="1">
    <citation type="submission" date="2019-07" db="EMBL/GenBank/DDBJ databases">
        <title>Genomic Encyclopedia of Archaeal and Bacterial Type Strains, Phase II (KMG-II): from individual species to whole genera.</title>
        <authorList>
            <person name="Goeker M."/>
        </authorList>
    </citation>
    <scope>NUCLEOTIDE SEQUENCE [LARGE SCALE GENOMIC DNA]</scope>
    <source>
        <strain evidence="4 5">ATCC BAA-252</strain>
    </source>
</reference>
<name>A0A562STX2_9HYPH</name>
<dbReference type="SUPFAM" id="SSF75304">
    <property type="entry name" value="Amidase signature (AS) enzymes"/>
    <property type="match status" value="1"/>
</dbReference>
<dbReference type="PROSITE" id="PS00571">
    <property type="entry name" value="AMIDASES"/>
    <property type="match status" value="1"/>
</dbReference>
<dbReference type="RefSeq" id="WP_145344906.1">
    <property type="nucleotide sequence ID" value="NZ_SMLY01000069.1"/>
</dbReference>
<comment type="function">
    <text evidence="1">Hydrolyzes indole-3-acetamide (IAM) into indole-3-acetic acid (IAA).</text>
</comment>
<feature type="domain" description="Amidase" evidence="3">
    <location>
        <begin position="26"/>
        <end position="444"/>
    </location>
</feature>
<dbReference type="Pfam" id="PF01425">
    <property type="entry name" value="Amidase"/>
    <property type="match status" value="1"/>
</dbReference>
<dbReference type="InterPro" id="IPR023631">
    <property type="entry name" value="Amidase_dom"/>
</dbReference>
<proteinExistence type="predicted"/>
<evidence type="ECO:0000256" key="2">
    <source>
        <dbReference type="ARBA" id="ARBA00021874"/>
    </source>
</evidence>
<dbReference type="AlphaFoldDB" id="A0A562STX2"/>
<dbReference type="InterPro" id="IPR036928">
    <property type="entry name" value="AS_sf"/>
</dbReference>
<dbReference type="PANTHER" id="PTHR11895">
    <property type="entry name" value="TRANSAMIDASE"/>
    <property type="match status" value="1"/>
</dbReference>
<gene>
    <name evidence="4" type="ORF">JM93_03071</name>
</gene>
<evidence type="ECO:0000259" key="3">
    <source>
        <dbReference type="Pfam" id="PF01425"/>
    </source>
</evidence>
<dbReference type="Proteomes" id="UP000320593">
    <property type="component" value="Unassembled WGS sequence"/>
</dbReference>
<evidence type="ECO:0000313" key="5">
    <source>
        <dbReference type="Proteomes" id="UP000320593"/>
    </source>
</evidence>
<accession>A0A562STX2</accession>
<dbReference type="EMBL" id="VLLF01000007">
    <property type="protein sequence ID" value="TWI84735.1"/>
    <property type="molecule type" value="Genomic_DNA"/>
</dbReference>
<evidence type="ECO:0000313" key="4">
    <source>
        <dbReference type="EMBL" id="TWI84735.1"/>
    </source>
</evidence>
<keyword evidence="4" id="KW-0808">Transferase</keyword>
<keyword evidence="5" id="KW-1185">Reference proteome</keyword>
<evidence type="ECO:0000256" key="1">
    <source>
        <dbReference type="ARBA" id="ARBA00003871"/>
    </source>
</evidence>